<dbReference type="Pfam" id="PF02737">
    <property type="entry name" value="3HCDH_N"/>
    <property type="match status" value="1"/>
</dbReference>
<evidence type="ECO:0000259" key="5">
    <source>
        <dbReference type="Pfam" id="PF02737"/>
    </source>
</evidence>
<dbReference type="InterPro" id="IPR036291">
    <property type="entry name" value="NAD(P)-bd_dom_sf"/>
</dbReference>
<dbReference type="PANTHER" id="PTHR48075">
    <property type="entry name" value="3-HYDROXYACYL-COA DEHYDROGENASE FAMILY PROTEIN"/>
    <property type="match status" value="1"/>
</dbReference>
<gene>
    <name evidence="7" type="ORF">SGA01_51940</name>
</gene>
<dbReference type="GO" id="GO:0070403">
    <property type="term" value="F:NAD+ binding"/>
    <property type="evidence" value="ECO:0007669"/>
    <property type="project" value="InterPro"/>
</dbReference>
<accession>A0A4Y3RQF6</accession>
<dbReference type="AlphaFoldDB" id="A0A4Y3RQF6"/>
<sequence>MSANVTVRGSDDVTASEPTALAQDRTVAVVGTGTMGQGIAQVALVAGHPVRLYDNAPGRAAEAVAALTARLDRLVEKGRLDASAREAAVGRLHASEELAELADAALVVEAIVEHLPVKQQLFADLEKVVGDDTVLATNTSSLSVTAIAGGLRLPGRFVGLHFFNPAPLLPLVEVVSGFATDADVATRAYETMKGWGKTPVRCADTPGFIVNRVARPFYAEALRVYEEGAADPATIDAALRECGGFRMGPFELTDLIGQDVNEAVTRSVWESFYQDPKFTPSLAQRRLVESGRLGRKSGHGWFSYAEGAERPEPHTAPPAEAPEKIVVRGDLGPAEPLVGLFEEAGIKVRRKGGGGFLVLPGGGRLVLADGETSFEYHGDDIVYFDLALDYARASRIVLSTSEQTSAEVLAEAVGLFQALGKQVSVIGDVPGMIVARTVAMLADLAADAVDRGVATAEDVDTAMRLGVNYPAGPLEWAGKVGHERVRDLLMALHERYPTGRYAPSLATARRAYAEEGQDS</sequence>
<dbReference type="InterPro" id="IPR008927">
    <property type="entry name" value="6-PGluconate_DH-like_C_sf"/>
</dbReference>
<dbReference type="Pfam" id="PF18321">
    <property type="entry name" value="3HCDH_RFF"/>
    <property type="match status" value="1"/>
</dbReference>
<evidence type="ECO:0000256" key="3">
    <source>
        <dbReference type="ARBA" id="ARBA00023002"/>
    </source>
</evidence>
<evidence type="ECO:0000256" key="1">
    <source>
        <dbReference type="ARBA" id="ARBA00005086"/>
    </source>
</evidence>
<dbReference type="InterPro" id="IPR006180">
    <property type="entry name" value="3-OHacyl-CoA_DH_CS"/>
</dbReference>
<feature type="domain" description="3-hydroxyacyl-CoA dehydrogenase C-terminal" evidence="4">
    <location>
        <begin position="431"/>
        <end position="508"/>
    </location>
</feature>
<comment type="pathway">
    <text evidence="1">Lipid metabolism; butanoate metabolism.</text>
</comment>
<dbReference type="OrthoDB" id="9771883at2"/>
<dbReference type="EMBL" id="BJMN01000034">
    <property type="protein sequence ID" value="GEB59589.1"/>
    <property type="molecule type" value="Genomic_DNA"/>
</dbReference>
<keyword evidence="3" id="KW-0560">Oxidoreductase</keyword>
<reference evidence="7 8" key="1">
    <citation type="submission" date="2019-06" db="EMBL/GenBank/DDBJ databases">
        <title>Whole genome shotgun sequence of Streptomyces gardneri NBRC 12865.</title>
        <authorList>
            <person name="Hosoyama A."/>
            <person name="Uohara A."/>
            <person name="Ohji S."/>
            <person name="Ichikawa N."/>
        </authorList>
    </citation>
    <scope>NUCLEOTIDE SEQUENCE [LARGE SCALE GENOMIC DNA]</scope>
    <source>
        <strain evidence="7 8">NBRC 12865</strain>
    </source>
</reference>
<dbReference type="FunFam" id="3.40.50.720:FF:000009">
    <property type="entry name" value="Fatty oxidation complex, alpha subunit"/>
    <property type="match status" value="1"/>
</dbReference>
<feature type="domain" description="3-hydroxyacyl-CoA dehydrogenase C-terminal" evidence="4">
    <location>
        <begin position="207"/>
        <end position="304"/>
    </location>
</feature>
<comment type="similarity">
    <text evidence="2">Belongs to the 3-hydroxyacyl-CoA dehydrogenase family.</text>
</comment>
<evidence type="ECO:0000313" key="7">
    <source>
        <dbReference type="EMBL" id="GEB59589.1"/>
    </source>
</evidence>
<dbReference type="SUPFAM" id="SSF48179">
    <property type="entry name" value="6-phosphogluconate dehydrogenase C-terminal domain-like"/>
    <property type="match status" value="2"/>
</dbReference>
<dbReference type="InterPro" id="IPR006176">
    <property type="entry name" value="3-OHacyl-CoA_DH_NAD-bd"/>
</dbReference>
<comment type="caution">
    <text evidence="7">The sequence shown here is derived from an EMBL/GenBank/DDBJ whole genome shotgun (WGS) entry which is preliminary data.</text>
</comment>
<feature type="domain" description="3-hydroxyacyl-CoA dehydrogenase NAD binding" evidence="5">
    <location>
        <begin position="26"/>
        <end position="204"/>
    </location>
</feature>
<evidence type="ECO:0000259" key="4">
    <source>
        <dbReference type="Pfam" id="PF00725"/>
    </source>
</evidence>
<evidence type="ECO:0000256" key="2">
    <source>
        <dbReference type="ARBA" id="ARBA00009463"/>
    </source>
</evidence>
<dbReference type="Gene3D" id="3.40.50.720">
    <property type="entry name" value="NAD(P)-binding Rossmann-like Domain"/>
    <property type="match status" value="1"/>
</dbReference>
<dbReference type="GO" id="GO:0006631">
    <property type="term" value="P:fatty acid metabolic process"/>
    <property type="evidence" value="ECO:0007669"/>
    <property type="project" value="InterPro"/>
</dbReference>
<dbReference type="PANTHER" id="PTHR48075:SF5">
    <property type="entry name" value="3-HYDROXYBUTYRYL-COA DEHYDROGENASE"/>
    <property type="match status" value="1"/>
</dbReference>
<dbReference type="Pfam" id="PF00725">
    <property type="entry name" value="3HCDH"/>
    <property type="match status" value="2"/>
</dbReference>
<dbReference type="GO" id="GO:0016616">
    <property type="term" value="F:oxidoreductase activity, acting on the CH-OH group of donors, NAD or NADP as acceptor"/>
    <property type="evidence" value="ECO:0007669"/>
    <property type="project" value="InterPro"/>
</dbReference>
<dbReference type="SUPFAM" id="SSF51735">
    <property type="entry name" value="NAD(P)-binding Rossmann-fold domains"/>
    <property type="match status" value="1"/>
</dbReference>
<proteinExistence type="inferred from homology"/>
<dbReference type="NCBIfam" id="NF006124">
    <property type="entry name" value="PRK08268.1"/>
    <property type="match status" value="1"/>
</dbReference>
<feature type="domain" description="3-hydroxybutyryl-CoA dehydrogenase reduced Rossmann-fold" evidence="6">
    <location>
        <begin position="365"/>
        <end position="430"/>
    </location>
</feature>
<name>A0A4Y3RQF6_9ACTN</name>
<evidence type="ECO:0000313" key="8">
    <source>
        <dbReference type="Proteomes" id="UP000315226"/>
    </source>
</evidence>
<keyword evidence="8" id="KW-1185">Reference proteome</keyword>
<dbReference type="Gene3D" id="1.10.1040.10">
    <property type="entry name" value="N-(1-d-carboxylethyl)-l-norvaline Dehydrogenase, domain 2"/>
    <property type="match status" value="1"/>
</dbReference>
<dbReference type="RefSeq" id="WP_141298826.1">
    <property type="nucleotide sequence ID" value="NZ_BJMN01000034.1"/>
</dbReference>
<dbReference type="InterPro" id="IPR041040">
    <property type="entry name" value="3HCDH_RFF"/>
</dbReference>
<dbReference type="PROSITE" id="PS00067">
    <property type="entry name" value="3HCDH"/>
    <property type="match status" value="1"/>
</dbReference>
<organism evidence="7 8">
    <name type="scientific">Streptomyces gardneri</name>
    <dbReference type="NCBI Taxonomy" id="66892"/>
    <lineage>
        <taxon>Bacteria</taxon>
        <taxon>Bacillati</taxon>
        <taxon>Actinomycetota</taxon>
        <taxon>Actinomycetes</taxon>
        <taxon>Kitasatosporales</taxon>
        <taxon>Streptomycetaceae</taxon>
        <taxon>Streptomyces</taxon>
    </lineage>
</organism>
<dbReference type="Proteomes" id="UP000315226">
    <property type="component" value="Unassembled WGS sequence"/>
</dbReference>
<evidence type="ECO:0000259" key="6">
    <source>
        <dbReference type="Pfam" id="PF18321"/>
    </source>
</evidence>
<dbReference type="InterPro" id="IPR006108">
    <property type="entry name" value="3HC_DH_C"/>
</dbReference>
<protein>
    <submittedName>
        <fullName evidence="7">3-hydroxyacyl-CoA dehydrogenase</fullName>
    </submittedName>
</protein>
<dbReference type="InterPro" id="IPR013328">
    <property type="entry name" value="6PGD_dom2"/>
</dbReference>
<dbReference type="Gene3D" id="1.10.1040.50">
    <property type="match status" value="1"/>
</dbReference>